<feature type="compositionally biased region" description="Low complexity" evidence="1">
    <location>
        <begin position="411"/>
        <end position="421"/>
    </location>
</feature>
<feature type="region of interest" description="Disordered" evidence="1">
    <location>
        <begin position="250"/>
        <end position="319"/>
    </location>
</feature>
<accession>A0A1F8EGL6</accession>
<proteinExistence type="predicted"/>
<dbReference type="InterPro" id="IPR036116">
    <property type="entry name" value="FN3_sf"/>
</dbReference>
<dbReference type="SUPFAM" id="SSF49265">
    <property type="entry name" value="Fibronectin type III"/>
    <property type="match status" value="1"/>
</dbReference>
<evidence type="ECO:0008006" key="5">
    <source>
        <dbReference type="Google" id="ProtNLM"/>
    </source>
</evidence>
<dbReference type="AlphaFoldDB" id="A0A1F8EGL6"/>
<feature type="compositionally biased region" description="Polar residues" evidence="1">
    <location>
        <begin position="422"/>
        <end position="434"/>
    </location>
</feature>
<gene>
    <name evidence="3" type="ORF">A2817_03725</name>
</gene>
<dbReference type="EMBL" id="MGIZ01000025">
    <property type="protein sequence ID" value="OGM99208.1"/>
    <property type="molecule type" value="Genomic_DNA"/>
</dbReference>
<feature type="compositionally biased region" description="Low complexity" evidence="1">
    <location>
        <begin position="262"/>
        <end position="284"/>
    </location>
</feature>
<name>A0A1F8EGL6_9BACT</name>
<feature type="compositionally biased region" description="Polar residues" evidence="1">
    <location>
        <begin position="285"/>
        <end position="319"/>
    </location>
</feature>
<organism evidence="3 4">
    <name type="scientific">Candidatus Yanofskybacteria bacterium RIFCSPHIGHO2_01_FULL_39_8b</name>
    <dbReference type="NCBI Taxonomy" id="1802659"/>
    <lineage>
        <taxon>Bacteria</taxon>
        <taxon>Candidatus Yanofskyibacteriota</taxon>
    </lineage>
</organism>
<evidence type="ECO:0000256" key="2">
    <source>
        <dbReference type="SAM" id="Phobius"/>
    </source>
</evidence>
<evidence type="ECO:0000313" key="3">
    <source>
        <dbReference type="EMBL" id="OGM99208.1"/>
    </source>
</evidence>
<evidence type="ECO:0000313" key="4">
    <source>
        <dbReference type="Proteomes" id="UP000177594"/>
    </source>
</evidence>
<keyword evidence="2" id="KW-0812">Transmembrane</keyword>
<reference evidence="3 4" key="1">
    <citation type="journal article" date="2016" name="Nat. Commun.">
        <title>Thousands of microbial genomes shed light on interconnected biogeochemical processes in an aquifer system.</title>
        <authorList>
            <person name="Anantharaman K."/>
            <person name="Brown C.T."/>
            <person name="Hug L.A."/>
            <person name="Sharon I."/>
            <person name="Castelle C.J."/>
            <person name="Probst A.J."/>
            <person name="Thomas B.C."/>
            <person name="Singh A."/>
            <person name="Wilkins M.J."/>
            <person name="Karaoz U."/>
            <person name="Brodie E.L."/>
            <person name="Williams K.H."/>
            <person name="Hubbard S.S."/>
            <person name="Banfield J.F."/>
        </authorList>
    </citation>
    <scope>NUCLEOTIDE SEQUENCE [LARGE SCALE GENOMIC DNA]</scope>
</reference>
<keyword evidence="2" id="KW-1133">Transmembrane helix</keyword>
<comment type="caution">
    <text evidence="3">The sequence shown here is derived from an EMBL/GenBank/DDBJ whole genome shotgun (WGS) entry which is preliminary data.</text>
</comment>
<keyword evidence="2" id="KW-0472">Membrane</keyword>
<feature type="region of interest" description="Disordered" evidence="1">
    <location>
        <begin position="405"/>
        <end position="434"/>
    </location>
</feature>
<feature type="compositionally biased region" description="Polar residues" evidence="1">
    <location>
        <begin position="250"/>
        <end position="261"/>
    </location>
</feature>
<dbReference type="Proteomes" id="UP000177594">
    <property type="component" value="Unassembled WGS sequence"/>
</dbReference>
<evidence type="ECO:0000256" key="1">
    <source>
        <dbReference type="SAM" id="MobiDB-lite"/>
    </source>
</evidence>
<sequence>MPFFVFAHGTRYLEFNPDTTSSLKIADGATPSQVFFPQSDFLGGFDVWLANPGSSGTAVFDLLNEQENVIATKTVAIGNIVETSDGTRFHIDLNSQISVLGNQKYSIKATSSMPELRLYYSNRVKVVAHNAPIASEYITGVGKLGEEEQEFSFKYALYETTETSAPILSNVAWTVISPDQMRVDFNANEPVDYKIEYGPAGQGYPQSIGFTNEYHFCVLGIAACNFMVSVSPNINYQYILTVKDSWGNQSQSSGTFNSGQGLTPTPLTSLEPSTTPSLSPTQTPANSPTGSPIPSSTAIIRSPNQSSPPDNTPPAISNIRTNINDRSIDVAWTTDEIANSHLLISTPFFITITDTSDSTLELEHLLKIKSGLGANVNYVATITSNDAVGNTSKASISFSTLPSIISPPNQPANQNNQSNQQFQEISVSSQNSPNGEGGNINVIRWELPVGVEPSNGYRVDIFDKNGNLVKIILVSKGSNSAQVSDLENGEYSVIVYANNDGVFEKINQPAELKVGDSFLKRLLSFWLFLPVALGLIGFLIWKNIKKKTSQNISPAVP</sequence>
<protein>
    <recommendedName>
        <fullName evidence="5">Fibronectin type-III domain-containing protein</fullName>
    </recommendedName>
</protein>
<feature type="transmembrane region" description="Helical" evidence="2">
    <location>
        <begin position="523"/>
        <end position="541"/>
    </location>
</feature>